<keyword evidence="5" id="KW-0479">Metal-binding</keyword>
<proteinExistence type="predicted"/>
<dbReference type="GO" id="GO:0000278">
    <property type="term" value="P:mitotic cell cycle"/>
    <property type="evidence" value="ECO:0007669"/>
    <property type="project" value="TreeGrafter"/>
</dbReference>
<evidence type="ECO:0000259" key="7">
    <source>
        <dbReference type="PROSITE" id="PS50119"/>
    </source>
</evidence>
<name>A0A812SHN7_SYMPI</name>
<dbReference type="Pfam" id="PF22586">
    <property type="entry name" value="ANCHR-like_BBOX"/>
    <property type="match status" value="1"/>
</dbReference>
<feature type="region of interest" description="Disordered" evidence="6">
    <location>
        <begin position="1165"/>
        <end position="1238"/>
    </location>
</feature>
<dbReference type="Pfam" id="PF00612">
    <property type="entry name" value="IQ"/>
    <property type="match status" value="3"/>
</dbReference>
<dbReference type="PROSITE" id="PS50096">
    <property type="entry name" value="IQ"/>
    <property type="match status" value="5"/>
</dbReference>
<dbReference type="InterPro" id="IPR000048">
    <property type="entry name" value="IQ_motif_EF-hand-BS"/>
</dbReference>
<gene>
    <name evidence="8" type="primary">Aspm</name>
    <name evidence="8" type="ORF">SPIL2461_LOCUS12440</name>
</gene>
<dbReference type="PANTHER" id="PTHR22706:SF1">
    <property type="entry name" value="ASSEMBLY FACTOR FOR SPINDLE MICROTUBULES"/>
    <property type="match status" value="1"/>
</dbReference>
<dbReference type="SMART" id="SM00015">
    <property type="entry name" value="IQ"/>
    <property type="match status" value="10"/>
</dbReference>
<feature type="compositionally biased region" description="Acidic residues" evidence="6">
    <location>
        <begin position="1613"/>
        <end position="1623"/>
    </location>
</feature>
<dbReference type="CDD" id="cd19757">
    <property type="entry name" value="Bbox1"/>
    <property type="match status" value="1"/>
</dbReference>
<dbReference type="Proteomes" id="UP000649617">
    <property type="component" value="Unassembled WGS sequence"/>
</dbReference>
<dbReference type="PANTHER" id="PTHR22706">
    <property type="entry name" value="ASSEMBLY FACTOR FOR SPINDLE MICROTUBULES"/>
    <property type="match status" value="1"/>
</dbReference>
<keyword evidence="9" id="KW-1185">Reference proteome</keyword>
<keyword evidence="5" id="KW-0862">Zinc</keyword>
<evidence type="ECO:0000256" key="3">
    <source>
        <dbReference type="ARBA" id="ARBA00022737"/>
    </source>
</evidence>
<feature type="domain" description="B box-type" evidence="7">
    <location>
        <begin position="492"/>
        <end position="533"/>
    </location>
</feature>
<dbReference type="GO" id="GO:0000922">
    <property type="term" value="C:spindle pole"/>
    <property type="evidence" value="ECO:0007669"/>
    <property type="project" value="TreeGrafter"/>
</dbReference>
<dbReference type="EMBL" id="CAJNIZ010025636">
    <property type="protein sequence ID" value="CAE7485400.1"/>
    <property type="molecule type" value="Genomic_DNA"/>
</dbReference>
<feature type="compositionally biased region" description="Low complexity" evidence="6">
    <location>
        <begin position="1218"/>
        <end position="1235"/>
    </location>
</feature>
<dbReference type="GO" id="GO:0005516">
    <property type="term" value="F:calmodulin binding"/>
    <property type="evidence" value="ECO:0007669"/>
    <property type="project" value="TreeGrafter"/>
</dbReference>
<comment type="subcellular location">
    <subcellularLocation>
        <location evidence="1">Cytoplasm</location>
    </subcellularLocation>
</comment>
<dbReference type="GO" id="GO:0051295">
    <property type="term" value="P:establishment of meiotic spindle localization"/>
    <property type="evidence" value="ECO:0007669"/>
    <property type="project" value="TreeGrafter"/>
</dbReference>
<evidence type="ECO:0000256" key="2">
    <source>
        <dbReference type="ARBA" id="ARBA00022490"/>
    </source>
</evidence>
<dbReference type="OrthoDB" id="432303at2759"/>
<protein>
    <submittedName>
        <fullName evidence="8">Aspm protein</fullName>
    </submittedName>
</protein>
<sequence>MSRPEAEPDDVAAARHEVEAELRARQTTLDAVGRGGESGVSTPDTQLAIKKDRDFVRRNLPMNLQQQYLRRVSTLPDIVNRKIKVPVFHKQLYTEDPRVRAATIRMAHGMEPPHFRMALEESAKSGSKWSQMFRPGFNDIVNETFKVGANACILAKTFLTNKQEREQFLRMHVKDSNGILWFELQRELESIYYQRIDFVDVQMYHPFAWGFPDSSKIATPNPGEPIDPFHGWCARKSMDSVTEMEDVDFLYTLRLRCFPESTFQALSLGKIPAFIQQYIDIHKDTLSDAEEEEEDRYHFLLMLNLVDPRPLGLYQPQEEGADKAAEEAGAKSGISKDEMLDYGLREEEETQALPEDINRQQKGNTGPDVLDAQIKQFKLKGLSAMRVFLRTRGIPDNMKQCQITPKMVKDMAAQLGVRPHPDLYWYCMFALRYSLAPEWEVIVKQDTRFYVHLPSDRMQIVHPMIRRFREHLEDTRQNEFLWEYRGFVQMKCSECGIPDAIVWCQQCTDYFCATCFLSSHKTARGKKHWPSPIPGCRYLTASEAARMHDHLPLLNVGFSMRRRFLARDNQSDRNGSRSGDTWLFFHADTFEAALLQAPEKHWFLKRLKPPRLAPTAEGYYYNFRNDVIADDPSHIMSKAHEQKAIALLQKNIRGAITRKRIKQELRAAKIIQKSKRMWDVRKAKTDTARNLQLLKGWYMRYQANERQSRMLHRVTRFQAVWRGYIVRCDHYQTMKDITRFQAKWKGTLTRRRHQVLVKAGLTIQRYYRGRLYGRRPMREMNEAASKLQAMARGVALREARRGKNRAAAYVQAHWRGYEARKMTARRLESVIMLQRNWRRFQSQLDVKVILYDRMETVRQRFLELIRSKLEGSAAVLIQRNWRRHSEYHRVVTMRKTKAEADKKISTLLTAFYTAASEIRHYIHPWWRHLPAEIQEVLSQVKASMQRTIGLVHVTGKLANEEIGKRGLRVSGQEHLHYDSDKPDLVSHMLLSVTRHLLNQIPAEAFPDTVEWACYAMSHQAVKFALSRACIQREIIPVGKEIPPHPGDSLATLWETSGTVKHHHDWLITLSEESLPCLVLNTLPASHRHVYLTAEVLVTMRQALESPTISTEDHLRFQGLDATAGAQMMEVLSSELDHRLPHDWTQQHGTVAALALVLSNHMKDFTSEKDKDGKTLTTKAKAKSKSKADPKAKGAAAGKRKEGRMSTGLDIPRDGDAVSVATTTPGASPTAPFSTPLPEGGALSHFTRAATMRVLQQVGYFMRGQDEAMQSVLAKGSADPASPKAGAGMRANRFVSVTDKLFEMADRAMHDHCSFVLAVVLLHMVLRGLHLRLLYHRAAVSIQQRYRYIKLRGQKQNAIAPAMRIQRHWRGLRAALGIMRKDDAAWKILRNYKAWKWNLRASKLLNSVLRIQRVWHSSVHRKWIKRCHKAAACIQRHARGFAVRLMLDKPGRELTGVCQQEIEELVVTRSQMSETRWWAKTAVRAAKARVEMARHRQRNLDRNLMQGLGPRSDQARLMDKQRRLRYKGALQPARESVFEPFIFALARLDAPEPRYGAKRSPVMEEVEKARKHLVRWLPAAPPPLPHIAARRGRRAVLARRIAKKARHAQPIPEPDLEEEEEDESGQLIVRQDGAELDDDEFQHWKHRLFKVAPYRAAS</sequence>
<dbReference type="CDD" id="cd23767">
    <property type="entry name" value="IQCD"/>
    <property type="match status" value="1"/>
</dbReference>
<feature type="region of interest" description="Disordered" evidence="6">
    <location>
        <begin position="1600"/>
        <end position="1631"/>
    </location>
</feature>
<keyword evidence="4" id="KW-0112">Calmodulin-binding</keyword>
<dbReference type="InterPro" id="IPR000315">
    <property type="entry name" value="Znf_B-box"/>
</dbReference>
<accession>A0A812SHN7</accession>
<dbReference type="Gene3D" id="1.20.5.190">
    <property type="match status" value="2"/>
</dbReference>
<dbReference type="InterPro" id="IPR051185">
    <property type="entry name" value="ASPM"/>
</dbReference>
<keyword evidence="2" id="KW-0963">Cytoplasm</keyword>
<reference evidence="8" key="1">
    <citation type="submission" date="2021-02" db="EMBL/GenBank/DDBJ databases">
        <authorList>
            <person name="Dougan E. K."/>
            <person name="Rhodes N."/>
            <person name="Thang M."/>
            <person name="Chan C."/>
        </authorList>
    </citation>
    <scope>NUCLEOTIDE SEQUENCE</scope>
</reference>
<keyword evidence="3" id="KW-0677">Repeat</keyword>
<evidence type="ECO:0000256" key="5">
    <source>
        <dbReference type="PROSITE-ProRule" id="PRU00024"/>
    </source>
</evidence>
<organism evidence="8 9">
    <name type="scientific">Symbiodinium pilosum</name>
    <name type="common">Dinoflagellate</name>
    <dbReference type="NCBI Taxonomy" id="2952"/>
    <lineage>
        <taxon>Eukaryota</taxon>
        <taxon>Sar</taxon>
        <taxon>Alveolata</taxon>
        <taxon>Dinophyceae</taxon>
        <taxon>Suessiales</taxon>
        <taxon>Symbiodiniaceae</taxon>
        <taxon>Symbiodinium</taxon>
    </lineage>
</organism>
<evidence type="ECO:0000256" key="6">
    <source>
        <dbReference type="SAM" id="MobiDB-lite"/>
    </source>
</evidence>
<evidence type="ECO:0000313" key="9">
    <source>
        <dbReference type="Proteomes" id="UP000649617"/>
    </source>
</evidence>
<dbReference type="GO" id="GO:0007051">
    <property type="term" value="P:spindle organization"/>
    <property type="evidence" value="ECO:0007669"/>
    <property type="project" value="TreeGrafter"/>
</dbReference>
<dbReference type="PROSITE" id="PS50119">
    <property type="entry name" value="ZF_BBOX"/>
    <property type="match status" value="1"/>
</dbReference>
<dbReference type="GO" id="GO:0008270">
    <property type="term" value="F:zinc ion binding"/>
    <property type="evidence" value="ECO:0007669"/>
    <property type="project" value="UniProtKB-KW"/>
</dbReference>
<evidence type="ECO:0000313" key="8">
    <source>
        <dbReference type="EMBL" id="CAE7485400.1"/>
    </source>
</evidence>
<keyword evidence="5" id="KW-0863">Zinc-finger</keyword>
<evidence type="ECO:0000256" key="4">
    <source>
        <dbReference type="ARBA" id="ARBA00022860"/>
    </source>
</evidence>
<evidence type="ECO:0000256" key="1">
    <source>
        <dbReference type="ARBA" id="ARBA00004496"/>
    </source>
</evidence>
<comment type="caution">
    <text evidence="8">The sequence shown here is derived from an EMBL/GenBank/DDBJ whole genome shotgun (WGS) entry which is preliminary data.</text>
</comment>